<dbReference type="NCBIfam" id="NF004162">
    <property type="entry name" value="PRK05627.1-5"/>
    <property type="match status" value="1"/>
</dbReference>
<keyword evidence="11" id="KW-0511">Multifunctional enzyme</keyword>
<keyword evidence="7 14" id="KW-0547">Nucleotide-binding</keyword>
<keyword evidence="3 14" id="KW-0285">Flavoprotein</keyword>
<dbReference type="UniPathway" id="UPA00276">
    <property type="reaction ID" value="UER00406"/>
</dbReference>
<dbReference type="GO" id="GO:0003919">
    <property type="term" value="F:FMN adenylyltransferase activity"/>
    <property type="evidence" value="ECO:0007669"/>
    <property type="project" value="UniProtKB-UniRule"/>
</dbReference>
<comment type="pathway">
    <text evidence="1 14">Cofactor biosynthesis; FAD biosynthesis; FAD from FMN: step 1/1.</text>
</comment>
<evidence type="ECO:0000256" key="6">
    <source>
        <dbReference type="ARBA" id="ARBA00022695"/>
    </source>
</evidence>
<gene>
    <name evidence="16" type="ORF">C7U55_02105</name>
</gene>
<evidence type="ECO:0000256" key="5">
    <source>
        <dbReference type="ARBA" id="ARBA00022679"/>
    </source>
</evidence>
<evidence type="ECO:0000256" key="4">
    <source>
        <dbReference type="ARBA" id="ARBA00022643"/>
    </source>
</evidence>
<dbReference type="GO" id="GO:0006747">
    <property type="term" value="P:FAD biosynthetic process"/>
    <property type="evidence" value="ECO:0007669"/>
    <property type="project" value="UniProtKB-UniRule"/>
</dbReference>
<keyword evidence="10 14" id="KW-0067">ATP-binding</keyword>
<dbReference type="EC" id="2.7.7.2" evidence="14"/>
<dbReference type="Proteomes" id="UP000241201">
    <property type="component" value="Unassembled WGS sequence"/>
</dbReference>
<reference evidence="17" key="1">
    <citation type="submission" date="2018-03" db="EMBL/GenBank/DDBJ databases">
        <title>Lachnoclostridium SNUG30370 gen.nov., sp.nov., isolated from human faeces.</title>
        <authorList>
            <person name="Seo B."/>
            <person name="Jeon K."/>
            <person name="Ko G."/>
        </authorList>
    </citation>
    <scope>NUCLEOTIDE SEQUENCE [LARGE SCALE GENOMIC DNA]</scope>
    <source>
        <strain evidence="17">SNUG30370</strain>
    </source>
</reference>
<dbReference type="PIRSF" id="PIRSF004491">
    <property type="entry name" value="FAD_Synth"/>
    <property type="match status" value="1"/>
</dbReference>
<dbReference type="InterPro" id="IPR015865">
    <property type="entry name" value="Riboflavin_kinase_bac/euk"/>
</dbReference>
<proteinExistence type="inferred from homology"/>
<dbReference type="PANTHER" id="PTHR22749:SF6">
    <property type="entry name" value="RIBOFLAVIN KINASE"/>
    <property type="match status" value="1"/>
</dbReference>
<dbReference type="CDD" id="cd02064">
    <property type="entry name" value="FAD_synthetase_N"/>
    <property type="match status" value="1"/>
</dbReference>
<dbReference type="FunFam" id="3.40.50.620:FF:000021">
    <property type="entry name" value="Riboflavin biosynthesis protein"/>
    <property type="match status" value="1"/>
</dbReference>
<dbReference type="Pfam" id="PF06574">
    <property type="entry name" value="FAD_syn"/>
    <property type="match status" value="1"/>
</dbReference>
<evidence type="ECO:0000256" key="8">
    <source>
        <dbReference type="ARBA" id="ARBA00022777"/>
    </source>
</evidence>
<evidence type="ECO:0000256" key="12">
    <source>
        <dbReference type="ARBA" id="ARBA00047880"/>
    </source>
</evidence>
<evidence type="ECO:0000256" key="2">
    <source>
        <dbReference type="ARBA" id="ARBA00005201"/>
    </source>
</evidence>
<dbReference type="NCBIfam" id="TIGR00083">
    <property type="entry name" value="ribF"/>
    <property type="match status" value="1"/>
</dbReference>
<dbReference type="UniPathway" id="UPA00277">
    <property type="reaction ID" value="UER00407"/>
</dbReference>
<evidence type="ECO:0000256" key="14">
    <source>
        <dbReference type="PIRNR" id="PIRNR004491"/>
    </source>
</evidence>
<name>A0A2T3G233_9FIRM</name>
<dbReference type="SUPFAM" id="SSF52374">
    <property type="entry name" value="Nucleotidylyl transferase"/>
    <property type="match status" value="1"/>
</dbReference>
<dbReference type="InterPro" id="IPR014729">
    <property type="entry name" value="Rossmann-like_a/b/a_fold"/>
</dbReference>
<dbReference type="Gene3D" id="3.40.50.620">
    <property type="entry name" value="HUPs"/>
    <property type="match status" value="1"/>
</dbReference>
<keyword evidence="17" id="KW-1185">Reference proteome</keyword>
<keyword evidence="5 14" id="KW-0808">Transferase</keyword>
<comment type="catalytic activity">
    <reaction evidence="12 14">
        <text>riboflavin + ATP = FMN + ADP + H(+)</text>
        <dbReference type="Rhea" id="RHEA:14357"/>
        <dbReference type="ChEBI" id="CHEBI:15378"/>
        <dbReference type="ChEBI" id="CHEBI:30616"/>
        <dbReference type="ChEBI" id="CHEBI:57986"/>
        <dbReference type="ChEBI" id="CHEBI:58210"/>
        <dbReference type="ChEBI" id="CHEBI:456216"/>
        <dbReference type="EC" id="2.7.1.26"/>
    </reaction>
</comment>
<dbReference type="EC" id="2.7.1.26" evidence="14"/>
<dbReference type="SUPFAM" id="SSF82114">
    <property type="entry name" value="Riboflavin kinase-like"/>
    <property type="match status" value="1"/>
</dbReference>
<keyword evidence="9 14" id="KW-0274">FAD</keyword>
<protein>
    <recommendedName>
        <fullName evidence="14">Riboflavin biosynthesis protein</fullName>
    </recommendedName>
    <domain>
        <recommendedName>
            <fullName evidence="14">Riboflavin kinase</fullName>
            <ecNumber evidence="14">2.7.1.26</ecNumber>
        </recommendedName>
        <alternativeName>
            <fullName evidence="14">Flavokinase</fullName>
        </alternativeName>
    </domain>
    <domain>
        <recommendedName>
            <fullName evidence="14">FMN adenylyltransferase</fullName>
            <ecNumber evidence="14">2.7.7.2</ecNumber>
        </recommendedName>
        <alternativeName>
            <fullName evidence="14">FAD pyrophosphorylase</fullName>
        </alternativeName>
        <alternativeName>
            <fullName evidence="14">FAD synthase</fullName>
        </alternativeName>
    </domain>
</protein>
<organism evidence="16 17">
    <name type="scientific">Faecalibacillus faecis</name>
    <dbReference type="NCBI Taxonomy" id="1982628"/>
    <lineage>
        <taxon>Bacteria</taxon>
        <taxon>Bacillati</taxon>
        <taxon>Bacillota</taxon>
        <taxon>Erysipelotrichia</taxon>
        <taxon>Erysipelotrichales</taxon>
        <taxon>Coprobacillaceae</taxon>
        <taxon>Faecalibacillus</taxon>
    </lineage>
</organism>
<sequence length="306" mass="35547">MVMKVFYLKPDSSYSLEPSVCAIGYFDGVHLGHQQLLKRVEKIAQVKNMKKALMTFSCHPKEILGKKDFKYLMSLQSKIAILEKRGFDYFFIIEFNQDISQYSPTSFLECYLYKNNIEHLVCGFDFHFGKNGQGDTRFLKNIQKENFSVDIIEEYDVDGVKVSSSFIRNKLEEGQLEQANQLLSRPYRISGKVIYGLQNGRKIGFPTANVDAGHYVILKKGVYGVYFYHDGKCYLGMANVGLNPTVGEITKISLEVNVFDFDEDIYGKEVDVDFMFRVRDERKFASLDDLKQQLKRDERFIRHYFD</sequence>
<dbReference type="EMBL" id="PYLP01000002">
    <property type="protein sequence ID" value="PST41600.1"/>
    <property type="molecule type" value="Genomic_DNA"/>
</dbReference>
<feature type="domain" description="Riboflavin kinase" evidence="15">
    <location>
        <begin position="182"/>
        <end position="306"/>
    </location>
</feature>
<dbReference type="AlphaFoldDB" id="A0A2T3G233"/>
<evidence type="ECO:0000313" key="16">
    <source>
        <dbReference type="EMBL" id="PST41600.1"/>
    </source>
</evidence>
<evidence type="ECO:0000256" key="13">
    <source>
        <dbReference type="ARBA" id="ARBA00049494"/>
    </source>
</evidence>
<dbReference type="InterPro" id="IPR015864">
    <property type="entry name" value="FAD_synthase"/>
</dbReference>
<keyword evidence="6 14" id="KW-0548">Nucleotidyltransferase</keyword>
<dbReference type="GO" id="GO:0009231">
    <property type="term" value="P:riboflavin biosynthetic process"/>
    <property type="evidence" value="ECO:0007669"/>
    <property type="project" value="InterPro"/>
</dbReference>
<keyword evidence="4 14" id="KW-0288">FMN</keyword>
<dbReference type="InterPro" id="IPR002606">
    <property type="entry name" value="Riboflavin_kinase_bac"/>
</dbReference>
<evidence type="ECO:0000256" key="11">
    <source>
        <dbReference type="ARBA" id="ARBA00023268"/>
    </source>
</evidence>
<evidence type="ECO:0000256" key="7">
    <source>
        <dbReference type="ARBA" id="ARBA00022741"/>
    </source>
</evidence>
<dbReference type="GO" id="GO:0009398">
    <property type="term" value="P:FMN biosynthetic process"/>
    <property type="evidence" value="ECO:0007669"/>
    <property type="project" value="UniProtKB-UniRule"/>
</dbReference>
<comment type="catalytic activity">
    <reaction evidence="13 14">
        <text>FMN + ATP + H(+) = FAD + diphosphate</text>
        <dbReference type="Rhea" id="RHEA:17237"/>
        <dbReference type="ChEBI" id="CHEBI:15378"/>
        <dbReference type="ChEBI" id="CHEBI:30616"/>
        <dbReference type="ChEBI" id="CHEBI:33019"/>
        <dbReference type="ChEBI" id="CHEBI:57692"/>
        <dbReference type="ChEBI" id="CHEBI:58210"/>
        <dbReference type="EC" id="2.7.7.2"/>
    </reaction>
</comment>
<dbReference type="InterPro" id="IPR023465">
    <property type="entry name" value="Riboflavin_kinase_dom_sf"/>
</dbReference>
<comment type="pathway">
    <text evidence="2 14">Cofactor biosynthesis; FMN biosynthesis; FMN from riboflavin (ATP route): step 1/1.</text>
</comment>
<dbReference type="Gene3D" id="2.40.30.30">
    <property type="entry name" value="Riboflavin kinase-like"/>
    <property type="match status" value="1"/>
</dbReference>
<dbReference type="PANTHER" id="PTHR22749">
    <property type="entry name" value="RIBOFLAVIN KINASE/FMN ADENYLYLTRANSFERASE"/>
    <property type="match status" value="1"/>
</dbReference>
<evidence type="ECO:0000256" key="3">
    <source>
        <dbReference type="ARBA" id="ARBA00022630"/>
    </source>
</evidence>
<dbReference type="SMART" id="SM00904">
    <property type="entry name" value="Flavokinase"/>
    <property type="match status" value="1"/>
</dbReference>
<comment type="similarity">
    <text evidence="14">Belongs to the ribF family.</text>
</comment>
<evidence type="ECO:0000259" key="15">
    <source>
        <dbReference type="SMART" id="SM00904"/>
    </source>
</evidence>
<dbReference type="InterPro" id="IPR023468">
    <property type="entry name" value="Riboflavin_kinase"/>
</dbReference>
<dbReference type="Pfam" id="PF01687">
    <property type="entry name" value="Flavokinase"/>
    <property type="match status" value="1"/>
</dbReference>
<evidence type="ECO:0000256" key="9">
    <source>
        <dbReference type="ARBA" id="ARBA00022827"/>
    </source>
</evidence>
<dbReference type="GO" id="GO:0005524">
    <property type="term" value="F:ATP binding"/>
    <property type="evidence" value="ECO:0007669"/>
    <property type="project" value="UniProtKB-UniRule"/>
</dbReference>
<evidence type="ECO:0000313" key="17">
    <source>
        <dbReference type="Proteomes" id="UP000241201"/>
    </source>
</evidence>
<comment type="caution">
    <text evidence="16">The sequence shown here is derived from an EMBL/GenBank/DDBJ whole genome shotgun (WGS) entry which is preliminary data.</text>
</comment>
<evidence type="ECO:0000256" key="10">
    <source>
        <dbReference type="ARBA" id="ARBA00022840"/>
    </source>
</evidence>
<evidence type="ECO:0000256" key="1">
    <source>
        <dbReference type="ARBA" id="ARBA00004726"/>
    </source>
</evidence>
<accession>A0A2T3G233</accession>
<dbReference type="GO" id="GO:0008531">
    <property type="term" value="F:riboflavin kinase activity"/>
    <property type="evidence" value="ECO:0007669"/>
    <property type="project" value="UniProtKB-UniRule"/>
</dbReference>
<keyword evidence="8 14" id="KW-0418">Kinase</keyword>